<dbReference type="RefSeq" id="WP_303679408.1">
    <property type="nucleotide sequence ID" value="NZ_JAXJBD010000015.1"/>
</dbReference>
<keyword evidence="1" id="KW-1133">Transmembrane helix</keyword>
<evidence type="ECO:0000313" key="3">
    <source>
        <dbReference type="Proteomes" id="UP000186777"/>
    </source>
</evidence>
<dbReference type="Proteomes" id="UP000186777">
    <property type="component" value="Unassembled WGS sequence"/>
</dbReference>
<reference evidence="2 3" key="1">
    <citation type="journal article" date="2016" name="Nat. Biotechnol.">
        <title>Measurement of bacterial replication rates in microbial communities.</title>
        <authorList>
            <person name="Brown C.T."/>
            <person name="Olm M.R."/>
            <person name="Thomas B.C."/>
            <person name="Banfield J.F."/>
        </authorList>
    </citation>
    <scope>NUCLEOTIDE SEQUENCE [LARGE SCALE GENOMIC DNA]</scope>
    <source>
        <strain evidence="2">46_33</strain>
    </source>
</reference>
<keyword evidence="1" id="KW-0472">Membrane</keyword>
<protein>
    <submittedName>
        <fullName evidence="2">Uncharacterized protein</fullName>
    </submittedName>
</protein>
<accession>A0A1Q6R9C9</accession>
<gene>
    <name evidence="2" type="ORF">BHW43_02665</name>
</gene>
<keyword evidence="1" id="KW-0812">Transmembrane</keyword>
<name>A0A1Q6R9C9_9FIRM</name>
<sequence length="175" mass="19873">MLMTIVGVLVGLLILGVIIVGIYISIQGDAVMRLLVKQRSKAVLDKVYADRIDFSLEVPFDNVGKQEGTILDAYMRIYLPQEQYSDVLLRGKVNREGYLREDDYFEAMLVPAGTGEKFILRFEAYAKNGKSLEEAMENIPDVDVALFADCRGRRELYTVKEYFTLTADEMRALVK</sequence>
<proteinExistence type="predicted"/>
<dbReference type="STRING" id="626940.BHW43_02665"/>
<evidence type="ECO:0000256" key="1">
    <source>
        <dbReference type="SAM" id="Phobius"/>
    </source>
</evidence>
<dbReference type="EMBL" id="MNTG01000005">
    <property type="protein sequence ID" value="OLA38920.1"/>
    <property type="molecule type" value="Genomic_DNA"/>
</dbReference>
<organism evidence="2 3">
    <name type="scientific">Phascolarctobacterium succinatutens</name>
    <dbReference type="NCBI Taxonomy" id="626940"/>
    <lineage>
        <taxon>Bacteria</taxon>
        <taxon>Bacillati</taxon>
        <taxon>Bacillota</taxon>
        <taxon>Negativicutes</taxon>
        <taxon>Acidaminococcales</taxon>
        <taxon>Acidaminococcaceae</taxon>
        <taxon>Phascolarctobacterium</taxon>
    </lineage>
</organism>
<dbReference type="AlphaFoldDB" id="A0A1Q6R9C9"/>
<comment type="caution">
    <text evidence="2">The sequence shown here is derived from an EMBL/GenBank/DDBJ whole genome shotgun (WGS) entry which is preliminary data.</text>
</comment>
<feature type="transmembrane region" description="Helical" evidence="1">
    <location>
        <begin position="6"/>
        <end position="26"/>
    </location>
</feature>
<evidence type="ECO:0000313" key="2">
    <source>
        <dbReference type="EMBL" id="OLA38920.1"/>
    </source>
</evidence>